<reference evidence="3" key="1">
    <citation type="submission" date="2013-07" db="EMBL/GenBank/DDBJ databases">
        <authorList>
            <person name="Geib S."/>
        </authorList>
    </citation>
    <scope>NUCLEOTIDE SEQUENCE</scope>
</reference>
<keyword evidence="4" id="KW-1185">Reference proteome</keyword>
<dbReference type="AlphaFoldDB" id="W8C670"/>
<dbReference type="EMBL" id="GAMC01008681">
    <property type="protein sequence ID" value="JAB97874.1"/>
    <property type="molecule type" value="mRNA"/>
</dbReference>
<accession>W8C670</accession>
<protein>
    <submittedName>
        <fullName evidence="2">(Mediterranean fruit fly) hypothetical protein</fullName>
    </submittedName>
</protein>
<evidence type="ECO:0000256" key="1">
    <source>
        <dbReference type="SAM" id="MobiDB-lite"/>
    </source>
</evidence>
<evidence type="ECO:0000313" key="3">
    <source>
        <dbReference type="EMBL" id="JAB97874.1"/>
    </source>
</evidence>
<name>W8C670_CERCA</name>
<dbReference type="EMBL" id="CAJHJT010000056">
    <property type="protein sequence ID" value="CAD7012158.1"/>
    <property type="molecule type" value="Genomic_DNA"/>
</dbReference>
<feature type="region of interest" description="Disordered" evidence="1">
    <location>
        <begin position="391"/>
        <end position="435"/>
    </location>
</feature>
<dbReference type="Proteomes" id="UP000606786">
    <property type="component" value="Unassembled WGS sequence"/>
</dbReference>
<dbReference type="PANTHER" id="PTHR23080:SF144">
    <property type="entry name" value="SPINDLE AND KINETOCHORE ASSOCIATED COMPLEX SUBUNIT 3"/>
    <property type="match status" value="1"/>
</dbReference>
<gene>
    <name evidence="2" type="ORF">CCAP1982_LOCUS20260</name>
</gene>
<proteinExistence type="evidence at transcript level"/>
<reference evidence="3" key="2">
    <citation type="journal article" date="2014" name="BMC Genomics">
        <title>A genomic perspective to assessing quality of mass-reared SIT flies used in Mediterranean fruit fly (Ceratitis capitata) eradication in California.</title>
        <authorList>
            <person name="Calla B."/>
            <person name="Hall B."/>
            <person name="Hou S."/>
            <person name="Geib S.M."/>
        </authorList>
    </citation>
    <scope>NUCLEOTIDE SEQUENCE</scope>
</reference>
<organism evidence="3">
    <name type="scientific">Ceratitis capitata</name>
    <name type="common">Mediterranean fruit fly</name>
    <name type="synonym">Tephritis capitata</name>
    <dbReference type="NCBI Taxonomy" id="7213"/>
    <lineage>
        <taxon>Eukaryota</taxon>
        <taxon>Metazoa</taxon>
        <taxon>Ecdysozoa</taxon>
        <taxon>Arthropoda</taxon>
        <taxon>Hexapoda</taxon>
        <taxon>Insecta</taxon>
        <taxon>Pterygota</taxon>
        <taxon>Neoptera</taxon>
        <taxon>Endopterygota</taxon>
        <taxon>Diptera</taxon>
        <taxon>Brachycera</taxon>
        <taxon>Muscomorpha</taxon>
        <taxon>Tephritoidea</taxon>
        <taxon>Tephritidae</taxon>
        <taxon>Ceratitis</taxon>
        <taxon>Ceratitis</taxon>
    </lineage>
</organism>
<dbReference type="PANTHER" id="PTHR23080">
    <property type="entry name" value="THAP DOMAIN PROTEIN"/>
    <property type="match status" value="1"/>
</dbReference>
<dbReference type="OrthoDB" id="7782839at2759"/>
<reference evidence="2" key="3">
    <citation type="submission" date="2020-11" db="EMBL/GenBank/DDBJ databases">
        <authorList>
            <person name="Whitehead M."/>
        </authorList>
    </citation>
    <scope>NUCLEOTIDE SEQUENCE</scope>
    <source>
        <strain evidence="2">EGII</strain>
    </source>
</reference>
<evidence type="ECO:0000313" key="4">
    <source>
        <dbReference type="Proteomes" id="UP000606786"/>
    </source>
</evidence>
<dbReference type="EMBL" id="GAMC01008680">
    <property type="protein sequence ID" value="JAB97875.1"/>
    <property type="molecule type" value="mRNA"/>
</dbReference>
<feature type="compositionally biased region" description="Acidic residues" evidence="1">
    <location>
        <begin position="421"/>
        <end position="435"/>
    </location>
</feature>
<dbReference type="KEGG" id="ccat:101461062"/>
<evidence type="ECO:0000313" key="2">
    <source>
        <dbReference type="EMBL" id="CAD7012158.1"/>
    </source>
</evidence>
<sequence>MALTVVKYRKPIAGETSASTTPTPTILIKSKLQPQLQSQQQQQITKKPIIKLGAGTNLIINKIPATIKPAVMKRNSTSTIEPPFKSTKYSLQTIASAGTPLTSFQWQQTIGGPGGTTITTTPAKKQQIGAAISSLPPNTIIQTSSGSGAVTNTTNGGIGTTITPAGNATSTTTTFNAITPQGTTVQVRRPTIVIKRDIPKRTIRCVTLELIEKNPYVHLGVLANRLPLLKNIICTTANVTLLDCYVTLKKLRQNEEFALLAEYFELSEAEVQQIFARTIVKLARYLRYLVRWPDSKKYYDRHKNLPFAFRSNLSHVQSLIECVETDMQRQMQNDCSNYKFILSITPNGIISYISDAFVGHHDDLTIFTASDFQNVIPKYLSLVADPGKGIRRKRKTKHLSSSSSSAAHGSGNAETDSTTDSADESADDVELDDGEDTQTLSRYAASRVAADLVSHQTMNIVNSELTSRKVKDFSIPTMRVREPICRQQIRHMIYCLREFKLLQPYAIQEPIIFQYLNEVLIAAAALTNLQR</sequence>